<dbReference type="RefSeq" id="WP_059032694.1">
    <property type="nucleotide sequence ID" value="NZ_BSDN01000002.1"/>
</dbReference>
<evidence type="ECO:0000313" key="1">
    <source>
        <dbReference type="EMBL" id="GAQ25297.1"/>
    </source>
</evidence>
<dbReference type="STRING" id="224999.GCA_001485475_01312"/>
<protein>
    <submittedName>
        <fullName evidence="1">Uncharacterized protein</fullName>
    </submittedName>
</protein>
<dbReference type="InterPro" id="IPR020034">
    <property type="entry name" value="CHP03577_EF0830/AHA3911"/>
</dbReference>
<gene>
    <name evidence="1" type="ORF">TSYNT_7316</name>
</gene>
<dbReference type="AlphaFoldDB" id="A0A0U9HN48"/>
<keyword evidence="2" id="KW-1185">Reference proteome</keyword>
<dbReference type="SUPFAM" id="SSF89623">
    <property type="entry name" value="Ribose/Galactose isomerase RpiB/AlsB"/>
    <property type="match status" value="1"/>
</dbReference>
<dbReference type="InterPro" id="IPR036569">
    <property type="entry name" value="RpiB_LacA_LacB_sf"/>
</dbReference>
<dbReference type="OrthoDB" id="2157541at2"/>
<dbReference type="Proteomes" id="UP000062160">
    <property type="component" value="Unassembled WGS sequence"/>
</dbReference>
<dbReference type="NCBIfam" id="TIGR03577">
    <property type="entry name" value="EF_0830"/>
    <property type="match status" value="1"/>
</dbReference>
<proteinExistence type="predicted"/>
<dbReference type="GO" id="GO:0016853">
    <property type="term" value="F:isomerase activity"/>
    <property type="evidence" value="ECO:0007669"/>
    <property type="project" value="InterPro"/>
</dbReference>
<dbReference type="Pfam" id="PF14272">
    <property type="entry name" value="Gly_rich_SFCGS"/>
    <property type="match status" value="1"/>
</dbReference>
<accession>A0A0U9HN48</accession>
<dbReference type="GO" id="GO:0005975">
    <property type="term" value="P:carbohydrate metabolic process"/>
    <property type="evidence" value="ECO:0007669"/>
    <property type="project" value="InterPro"/>
</dbReference>
<reference evidence="1" key="1">
    <citation type="journal article" date="2016" name="Genome Announc.">
        <title>Draft Genome Sequence of the Syntrophic Lactate-Degrading Bacterium Tepidanaerobacter syntrophicus JLT.</title>
        <authorList>
            <person name="Matsuura N."/>
            <person name="Ohashi A."/>
            <person name="Tourlousse D.M."/>
            <person name="Sekiguchi Y."/>
        </authorList>
    </citation>
    <scope>NUCLEOTIDE SEQUENCE [LARGE SCALE GENOMIC DNA]</scope>
    <source>
        <strain evidence="1">JL</strain>
    </source>
</reference>
<dbReference type="EMBL" id="DF977001">
    <property type="protein sequence ID" value="GAQ25297.1"/>
    <property type="molecule type" value="Genomic_DNA"/>
</dbReference>
<evidence type="ECO:0000313" key="2">
    <source>
        <dbReference type="Proteomes" id="UP000062160"/>
    </source>
</evidence>
<organism evidence="1">
    <name type="scientific">Tepidanaerobacter syntrophicus</name>
    <dbReference type="NCBI Taxonomy" id="224999"/>
    <lineage>
        <taxon>Bacteria</taxon>
        <taxon>Bacillati</taxon>
        <taxon>Bacillota</taxon>
        <taxon>Clostridia</taxon>
        <taxon>Thermosediminibacterales</taxon>
        <taxon>Tepidanaerobacteraceae</taxon>
        <taxon>Tepidanaerobacter</taxon>
    </lineage>
</organism>
<sequence length="135" mass="14368">MSDNEKKILVVIGDRLGKGQKVAKGVEKAGAEAYVIPGMAADMKLADVMHEKNADIGLSFCGSGGAGALVAANKYGYKVAHHLRSIDAGITALREGARVLGFGFMDVEELGFRIVEEYKKILQEGKENGKSKGKK</sequence>
<name>A0A0U9HN48_9FIRM</name>